<sequence length="100" mass="11370">MKKLDSRGRTVGSLGDVTQTVDKILNQAHDIVKTAYEVMVKIEKRDKDLSWFDKTRTKLSFIALQVLTGKQSVVLERAWTQTMISKISSTSWTTDIEDHA</sequence>
<keyword evidence="2" id="KW-1185">Reference proteome</keyword>
<dbReference type="EMBL" id="JAPMSZ010000007">
    <property type="protein sequence ID" value="KAJ5095930.1"/>
    <property type="molecule type" value="Genomic_DNA"/>
</dbReference>
<dbReference type="GeneID" id="81395036"/>
<proteinExistence type="predicted"/>
<protein>
    <submittedName>
        <fullName evidence="1">Uncharacterized protein</fullName>
    </submittedName>
</protein>
<name>A0A9W9F937_9EURO</name>
<evidence type="ECO:0000313" key="2">
    <source>
        <dbReference type="Proteomes" id="UP001141434"/>
    </source>
</evidence>
<gene>
    <name evidence="1" type="ORF">NUU61_005286</name>
</gene>
<accession>A0A9W9F937</accession>
<organism evidence="1 2">
    <name type="scientific">Penicillium alfredii</name>
    <dbReference type="NCBI Taxonomy" id="1506179"/>
    <lineage>
        <taxon>Eukaryota</taxon>
        <taxon>Fungi</taxon>
        <taxon>Dikarya</taxon>
        <taxon>Ascomycota</taxon>
        <taxon>Pezizomycotina</taxon>
        <taxon>Eurotiomycetes</taxon>
        <taxon>Eurotiomycetidae</taxon>
        <taxon>Eurotiales</taxon>
        <taxon>Aspergillaceae</taxon>
        <taxon>Penicillium</taxon>
    </lineage>
</organism>
<dbReference type="RefSeq" id="XP_056511481.1">
    <property type="nucleotide sequence ID" value="XM_056655868.1"/>
</dbReference>
<dbReference type="AlphaFoldDB" id="A0A9W9F937"/>
<comment type="caution">
    <text evidence="1">The sequence shown here is derived from an EMBL/GenBank/DDBJ whole genome shotgun (WGS) entry which is preliminary data.</text>
</comment>
<reference evidence="1" key="1">
    <citation type="submission" date="2022-11" db="EMBL/GenBank/DDBJ databases">
        <authorList>
            <person name="Petersen C."/>
        </authorList>
    </citation>
    <scope>NUCLEOTIDE SEQUENCE</scope>
    <source>
        <strain evidence="1">IBT 34128</strain>
    </source>
</reference>
<evidence type="ECO:0000313" key="1">
    <source>
        <dbReference type="EMBL" id="KAJ5095930.1"/>
    </source>
</evidence>
<dbReference type="Proteomes" id="UP001141434">
    <property type="component" value="Unassembled WGS sequence"/>
</dbReference>
<reference evidence="1" key="2">
    <citation type="journal article" date="2023" name="IMA Fungus">
        <title>Comparative genomic study of the Penicillium genus elucidates a diverse pangenome and 15 lateral gene transfer events.</title>
        <authorList>
            <person name="Petersen C."/>
            <person name="Sorensen T."/>
            <person name="Nielsen M.R."/>
            <person name="Sondergaard T.E."/>
            <person name="Sorensen J.L."/>
            <person name="Fitzpatrick D.A."/>
            <person name="Frisvad J.C."/>
            <person name="Nielsen K.L."/>
        </authorList>
    </citation>
    <scope>NUCLEOTIDE SEQUENCE</scope>
    <source>
        <strain evidence="1">IBT 34128</strain>
    </source>
</reference>